<accession>A0A9J6NXU1</accession>
<evidence type="ECO:0000313" key="4">
    <source>
        <dbReference type="EMBL" id="MCM1989083.1"/>
    </source>
</evidence>
<keyword evidence="1" id="KW-0808">Transferase</keyword>
<organism evidence="4 5">
    <name type="scientific">Oceanirhabdus seepicola</name>
    <dbReference type="NCBI Taxonomy" id="2828781"/>
    <lineage>
        <taxon>Bacteria</taxon>
        <taxon>Bacillati</taxon>
        <taxon>Bacillota</taxon>
        <taxon>Clostridia</taxon>
        <taxon>Eubacteriales</taxon>
        <taxon>Clostridiaceae</taxon>
        <taxon>Oceanirhabdus</taxon>
    </lineage>
</organism>
<dbReference type="SUPFAM" id="SSF55729">
    <property type="entry name" value="Acyl-CoA N-acyltransferases (Nat)"/>
    <property type="match status" value="1"/>
</dbReference>
<gene>
    <name evidence="4" type="ORF">KDK92_04970</name>
</gene>
<keyword evidence="5" id="KW-1185">Reference proteome</keyword>
<dbReference type="RefSeq" id="WP_250857962.1">
    <property type="nucleotide sequence ID" value="NZ_JAGSOJ010000001.1"/>
</dbReference>
<keyword evidence="2" id="KW-0012">Acyltransferase</keyword>
<reference evidence="4" key="1">
    <citation type="journal article" date="2021" name="mSystems">
        <title>Bacteria and Archaea Synergistically Convert Glycine Betaine to Biogenic Methane in the Formosa Cold Seep of the South China Sea.</title>
        <authorList>
            <person name="Li L."/>
            <person name="Zhang W."/>
            <person name="Zhang S."/>
            <person name="Song L."/>
            <person name="Sun Q."/>
            <person name="Zhang H."/>
            <person name="Xiang H."/>
            <person name="Dong X."/>
        </authorList>
    </citation>
    <scope>NUCLEOTIDE SEQUENCE</scope>
    <source>
        <strain evidence="4">ZWT</strain>
    </source>
</reference>
<evidence type="ECO:0000313" key="5">
    <source>
        <dbReference type="Proteomes" id="UP001056429"/>
    </source>
</evidence>
<dbReference type="Pfam" id="PF00583">
    <property type="entry name" value="Acetyltransf_1"/>
    <property type="match status" value="1"/>
</dbReference>
<dbReference type="InterPro" id="IPR016181">
    <property type="entry name" value="Acyl_CoA_acyltransferase"/>
</dbReference>
<name>A0A9J6NXU1_9CLOT</name>
<dbReference type="GO" id="GO:0016747">
    <property type="term" value="F:acyltransferase activity, transferring groups other than amino-acyl groups"/>
    <property type="evidence" value="ECO:0007669"/>
    <property type="project" value="InterPro"/>
</dbReference>
<dbReference type="InterPro" id="IPR000182">
    <property type="entry name" value="GNAT_dom"/>
</dbReference>
<reference evidence="4" key="2">
    <citation type="submission" date="2021-04" db="EMBL/GenBank/DDBJ databases">
        <authorList>
            <person name="Dong X."/>
        </authorList>
    </citation>
    <scope>NUCLEOTIDE SEQUENCE</scope>
    <source>
        <strain evidence="4">ZWT</strain>
    </source>
</reference>
<dbReference type="Proteomes" id="UP001056429">
    <property type="component" value="Unassembled WGS sequence"/>
</dbReference>
<dbReference type="PANTHER" id="PTHR43420:SF12">
    <property type="entry name" value="N-ACETYLTRANSFERASE DOMAIN-CONTAINING PROTEIN"/>
    <property type="match status" value="1"/>
</dbReference>
<sequence length="281" mass="33009">MKIIIRNAEQDTDVNKAENIFIAFDENNEYLGYGYVYPSFNYDISYKHPHNIYIDINVESNIQCCNSVMDALFERIMKRAHEIRDEHNDINARIYGGCFASDTEKIQYYISKRLADDEGTHLYEKYIAKQGVINKEVDGIEITEYKIEQEHEKLDFIQVYNSINNKKIDSASLEEMMSEKLWNNFSVFLEGKMVGNIMVYERVNKDNEVVGYIENIFVDKECRNKGIAKQLLNKAFKYFIDNGIEICELEVWSVNERAVNLYKSMGFEFIRETEIYPGINL</sequence>
<dbReference type="PANTHER" id="PTHR43420">
    <property type="entry name" value="ACETYLTRANSFERASE"/>
    <property type="match status" value="1"/>
</dbReference>
<dbReference type="InterPro" id="IPR050680">
    <property type="entry name" value="YpeA/RimI_acetyltransf"/>
</dbReference>
<dbReference type="PROSITE" id="PS51186">
    <property type="entry name" value="GNAT"/>
    <property type="match status" value="1"/>
</dbReference>
<dbReference type="EMBL" id="JAGSOJ010000001">
    <property type="protein sequence ID" value="MCM1989083.1"/>
    <property type="molecule type" value="Genomic_DNA"/>
</dbReference>
<evidence type="ECO:0000256" key="1">
    <source>
        <dbReference type="ARBA" id="ARBA00022679"/>
    </source>
</evidence>
<feature type="domain" description="N-acetyltransferase" evidence="3">
    <location>
        <begin position="140"/>
        <end position="281"/>
    </location>
</feature>
<protein>
    <submittedName>
        <fullName evidence="4">GNAT family N-acetyltransferase</fullName>
    </submittedName>
</protein>
<dbReference type="AlphaFoldDB" id="A0A9J6NXU1"/>
<dbReference type="CDD" id="cd04301">
    <property type="entry name" value="NAT_SF"/>
    <property type="match status" value="1"/>
</dbReference>
<comment type="caution">
    <text evidence="4">The sequence shown here is derived from an EMBL/GenBank/DDBJ whole genome shotgun (WGS) entry which is preliminary data.</text>
</comment>
<evidence type="ECO:0000259" key="3">
    <source>
        <dbReference type="PROSITE" id="PS51186"/>
    </source>
</evidence>
<evidence type="ECO:0000256" key="2">
    <source>
        <dbReference type="ARBA" id="ARBA00023315"/>
    </source>
</evidence>
<dbReference type="Gene3D" id="3.40.630.30">
    <property type="match status" value="1"/>
</dbReference>
<proteinExistence type="predicted"/>